<feature type="chain" id="PRO_5022937103" description="Thioredoxin domain-containing protein" evidence="1">
    <location>
        <begin position="26"/>
        <end position="159"/>
    </location>
</feature>
<evidence type="ECO:0000256" key="1">
    <source>
        <dbReference type="SAM" id="SignalP"/>
    </source>
</evidence>
<dbReference type="InterPro" id="IPR036249">
    <property type="entry name" value="Thioredoxin-like_sf"/>
</dbReference>
<gene>
    <name evidence="2" type="ORF">CS053_05200</name>
</gene>
<dbReference type="RefSeq" id="WP_147626644.1">
    <property type="nucleotide sequence ID" value="NZ_CP042807.1"/>
</dbReference>
<dbReference type="Gene3D" id="3.40.30.10">
    <property type="entry name" value="Glutaredoxin"/>
    <property type="match status" value="1"/>
</dbReference>
<protein>
    <recommendedName>
        <fullName evidence="4">Thioredoxin domain-containing protein</fullName>
    </recommendedName>
</protein>
<dbReference type="KEGG" id="rgl:CS053_05200"/>
<dbReference type="EMBL" id="CP042807">
    <property type="protein sequence ID" value="QEE23966.1"/>
    <property type="molecule type" value="Genomic_DNA"/>
</dbReference>
<name>A0A5B9E0Z7_9GAMM</name>
<keyword evidence="1" id="KW-0732">Signal</keyword>
<dbReference type="AlphaFoldDB" id="A0A5B9E0Z7"/>
<dbReference type="SUPFAM" id="SSF52833">
    <property type="entry name" value="Thioredoxin-like"/>
    <property type="match status" value="1"/>
</dbReference>
<evidence type="ECO:0008006" key="4">
    <source>
        <dbReference type="Google" id="ProtNLM"/>
    </source>
</evidence>
<accession>A0A5B9E0Z7</accession>
<organism evidence="2 3">
    <name type="scientific">Rhodanobacter glycinis</name>
    <dbReference type="NCBI Taxonomy" id="582702"/>
    <lineage>
        <taxon>Bacteria</taxon>
        <taxon>Pseudomonadati</taxon>
        <taxon>Pseudomonadota</taxon>
        <taxon>Gammaproteobacteria</taxon>
        <taxon>Lysobacterales</taxon>
        <taxon>Rhodanobacteraceae</taxon>
        <taxon>Rhodanobacter</taxon>
    </lineage>
</organism>
<dbReference type="Proteomes" id="UP000321807">
    <property type="component" value="Chromosome"/>
</dbReference>
<sequence>MRCSALLALLALLALTLALPSFAQADTLTALTAAEVPALLKPPAHGERILAIWALDCAYCESNMQALAKLQQAHPHEITLVTIATDDITQRQAIERRLRHAGLDNYPARAYATATPDRLNFLIDPNWGGETPRTLLIRANGTHLGISGELTPQQLQKLH</sequence>
<evidence type="ECO:0000313" key="2">
    <source>
        <dbReference type="EMBL" id="QEE23966.1"/>
    </source>
</evidence>
<reference evidence="2 3" key="1">
    <citation type="submission" date="2019-08" db="EMBL/GenBank/DDBJ databases">
        <title>Complete genome sequence of Rhodanobacter glycinis strain T01E-68 isolated from tomato root.</title>
        <authorList>
            <person name="Weon H.-Y."/>
            <person name="Lee S.A."/>
        </authorList>
    </citation>
    <scope>NUCLEOTIDE SEQUENCE [LARGE SCALE GENOMIC DNA]</scope>
    <source>
        <strain evidence="2 3">T01E-68</strain>
    </source>
</reference>
<feature type="signal peptide" evidence="1">
    <location>
        <begin position="1"/>
        <end position="25"/>
    </location>
</feature>
<proteinExistence type="predicted"/>
<evidence type="ECO:0000313" key="3">
    <source>
        <dbReference type="Proteomes" id="UP000321807"/>
    </source>
</evidence>